<sequence length="65" mass="7506">MRNLPLYGKVNIIIAAVFMITGILLFIQRLGAVFEWRDQYLSLSFIFLGSALFLSTIRLKKKKNN</sequence>
<evidence type="ECO:0000313" key="3">
    <source>
        <dbReference type="Proteomes" id="UP000675284"/>
    </source>
</evidence>
<comment type="caution">
    <text evidence="2">The sequence shown here is derived from an EMBL/GenBank/DDBJ whole genome shotgun (WGS) entry which is preliminary data.</text>
</comment>
<gene>
    <name evidence="2" type="ORF">KCX74_20245</name>
</gene>
<evidence type="ECO:0000313" key="2">
    <source>
        <dbReference type="EMBL" id="MBR7798328.1"/>
    </source>
</evidence>
<dbReference type="EMBL" id="JAGSOT010000117">
    <property type="protein sequence ID" value="MBR7798328.1"/>
    <property type="molecule type" value="Genomic_DNA"/>
</dbReference>
<organism evidence="2 3">
    <name type="scientific">Virgibacillus salarius</name>
    <dbReference type="NCBI Taxonomy" id="447199"/>
    <lineage>
        <taxon>Bacteria</taxon>
        <taxon>Bacillati</taxon>
        <taxon>Bacillota</taxon>
        <taxon>Bacilli</taxon>
        <taxon>Bacillales</taxon>
        <taxon>Bacillaceae</taxon>
        <taxon>Virgibacillus</taxon>
    </lineage>
</organism>
<dbReference type="AlphaFoldDB" id="A0A941E252"/>
<keyword evidence="3" id="KW-1185">Reference proteome</keyword>
<accession>A0A941E252</accession>
<protein>
    <submittedName>
        <fullName evidence="2">Uncharacterized protein</fullName>
    </submittedName>
</protein>
<feature type="transmembrane region" description="Helical" evidence="1">
    <location>
        <begin position="40"/>
        <end position="59"/>
    </location>
</feature>
<dbReference type="RefSeq" id="WP_026680656.1">
    <property type="nucleotide sequence ID" value="NZ_BAAACY010000153.1"/>
</dbReference>
<feature type="transmembrane region" description="Helical" evidence="1">
    <location>
        <begin position="12"/>
        <end position="34"/>
    </location>
</feature>
<reference evidence="2" key="1">
    <citation type="submission" date="2021-04" db="EMBL/GenBank/DDBJ databases">
        <title>Isolation and polyphasic classification of algal microorganism.</title>
        <authorList>
            <person name="Wang S."/>
        </authorList>
    </citation>
    <scope>NUCLEOTIDE SEQUENCE</scope>
    <source>
        <strain evidence="2">720a</strain>
    </source>
</reference>
<keyword evidence="1" id="KW-0812">Transmembrane</keyword>
<keyword evidence="1" id="KW-1133">Transmembrane helix</keyword>
<dbReference type="Proteomes" id="UP000675284">
    <property type="component" value="Unassembled WGS sequence"/>
</dbReference>
<proteinExistence type="predicted"/>
<evidence type="ECO:0000256" key="1">
    <source>
        <dbReference type="SAM" id="Phobius"/>
    </source>
</evidence>
<keyword evidence="1" id="KW-0472">Membrane</keyword>
<name>A0A941E252_9BACI</name>